<feature type="transmembrane region" description="Helical" evidence="5">
    <location>
        <begin position="147"/>
        <end position="164"/>
    </location>
</feature>
<keyword evidence="3 5" id="KW-1133">Transmembrane helix</keyword>
<dbReference type="AlphaFoldDB" id="A0A840AR30"/>
<dbReference type="Proteomes" id="UP000553963">
    <property type="component" value="Unassembled WGS sequence"/>
</dbReference>
<protein>
    <recommendedName>
        <fullName evidence="6">Integral membrane bound transporter domain-containing protein</fullName>
    </recommendedName>
</protein>
<feature type="domain" description="Integral membrane bound transporter" evidence="6">
    <location>
        <begin position="210"/>
        <end position="329"/>
    </location>
</feature>
<evidence type="ECO:0000259" key="6">
    <source>
        <dbReference type="Pfam" id="PF13515"/>
    </source>
</evidence>
<accession>A0A840AR30</accession>
<feature type="transmembrane region" description="Helical" evidence="5">
    <location>
        <begin position="319"/>
        <end position="339"/>
    </location>
</feature>
<feature type="transmembrane region" description="Helical" evidence="5">
    <location>
        <begin position="39"/>
        <end position="62"/>
    </location>
</feature>
<gene>
    <name evidence="7" type="ORF">GGR25_001865</name>
</gene>
<dbReference type="Pfam" id="PF13515">
    <property type="entry name" value="FUSC_2"/>
    <property type="match status" value="1"/>
</dbReference>
<dbReference type="InterPro" id="IPR049453">
    <property type="entry name" value="Memb_transporter_dom"/>
</dbReference>
<sequence>MKPLETPRRGEGGTRPFVALDRALVLRSVRFTLTVMSPIVVAHFVGAQSWLVFAMVSAIVAFAGDAAGEPLPRLVWMATGPAALALGLALGTLSLGHPLHVLALSMAAGFAYGLVESGHPHLLLAARFFAFGIVLAGLVLAPGPFDYLAIAIMLVFAWLVSLAFDLPGRGWPPLTVPPFARLLPGVALRSRERWAFATTVAIAIGCALATTGWTNATHPSWACLAILMVMRSEVTSSIRLGIERVVGTFAGVLVAALVAQPGSENLMLLVMLVAAFVRWPAQQVNNALGVFCLTVFVLMLIEIVTPDGREAAQLLRERFYDTLIGAVAAGFGLLIFPLIRRIFMIGAPPASPDGAA</sequence>
<name>A0A840AR30_9HYPH</name>
<reference evidence="7 8" key="1">
    <citation type="submission" date="2020-08" db="EMBL/GenBank/DDBJ databases">
        <title>Genomic Encyclopedia of Type Strains, Phase IV (KMG-IV): sequencing the most valuable type-strain genomes for metagenomic binning, comparative biology and taxonomic classification.</title>
        <authorList>
            <person name="Goeker M."/>
        </authorList>
    </citation>
    <scope>NUCLEOTIDE SEQUENCE [LARGE SCALE GENOMIC DNA]</scope>
    <source>
        <strain evidence="7 8">DSM 25966</strain>
    </source>
</reference>
<dbReference type="GO" id="GO:0016020">
    <property type="term" value="C:membrane"/>
    <property type="evidence" value="ECO:0007669"/>
    <property type="project" value="UniProtKB-SubCell"/>
</dbReference>
<evidence type="ECO:0000313" key="7">
    <source>
        <dbReference type="EMBL" id="MBB3930826.1"/>
    </source>
</evidence>
<comment type="caution">
    <text evidence="7">The sequence shown here is derived from an EMBL/GenBank/DDBJ whole genome shotgun (WGS) entry which is preliminary data.</text>
</comment>
<organism evidence="7 8">
    <name type="scientific">Kaistia hirudinis</name>
    <dbReference type="NCBI Taxonomy" id="1293440"/>
    <lineage>
        <taxon>Bacteria</taxon>
        <taxon>Pseudomonadati</taxon>
        <taxon>Pseudomonadota</taxon>
        <taxon>Alphaproteobacteria</taxon>
        <taxon>Hyphomicrobiales</taxon>
        <taxon>Kaistiaceae</taxon>
        <taxon>Kaistia</taxon>
    </lineage>
</organism>
<feature type="transmembrane region" description="Helical" evidence="5">
    <location>
        <begin position="194"/>
        <end position="216"/>
    </location>
</feature>
<evidence type="ECO:0000256" key="1">
    <source>
        <dbReference type="ARBA" id="ARBA00004141"/>
    </source>
</evidence>
<evidence type="ECO:0000256" key="3">
    <source>
        <dbReference type="ARBA" id="ARBA00022989"/>
    </source>
</evidence>
<evidence type="ECO:0000256" key="5">
    <source>
        <dbReference type="SAM" id="Phobius"/>
    </source>
</evidence>
<dbReference type="RefSeq" id="WP_183398443.1">
    <property type="nucleotide sequence ID" value="NZ_JACIDS010000002.1"/>
</dbReference>
<evidence type="ECO:0000313" key="8">
    <source>
        <dbReference type="Proteomes" id="UP000553963"/>
    </source>
</evidence>
<keyword evidence="2 5" id="KW-0812">Transmembrane</keyword>
<keyword evidence="8" id="KW-1185">Reference proteome</keyword>
<feature type="transmembrane region" description="Helical" evidence="5">
    <location>
        <begin position="122"/>
        <end position="141"/>
    </location>
</feature>
<comment type="subcellular location">
    <subcellularLocation>
        <location evidence="1">Membrane</location>
        <topology evidence="1">Multi-pass membrane protein</topology>
    </subcellularLocation>
</comment>
<dbReference type="EMBL" id="JACIDS010000002">
    <property type="protein sequence ID" value="MBB3930826.1"/>
    <property type="molecule type" value="Genomic_DNA"/>
</dbReference>
<feature type="transmembrane region" description="Helical" evidence="5">
    <location>
        <begin position="74"/>
        <end position="93"/>
    </location>
</feature>
<proteinExistence type="predicted"/>
<feature type="transmembrane region" description="Helical" evidence="5">
    <location>
        <begin position="287"/>
        <end position="307"/>
    </location>
</feature>
<feature type="transmembrane region" description="Helical" evidence="5">
    <location>
        <begin position="236"/>
        <end position="258"/>
    </location>
</feature>
<evidence type="ECO:0000256" key="2">
    <source>
        <dbReference type="ARBA" id="ARBA00022692"/>
    </source>
</evidence>
<evidence type="ECO:0000256" key="4">
    <source>
        <dbReference type="ARBA" id="ARBA00023136"/>
    </source>
</evidence>
<keyword evidence="4 5" id="KW-0472">Membrane</keyword>